<gene>
    <name evidence="1" type="ORF">H671_4g12716</name>
</gene>
<sequence>AVGCVKMKLNFSFLATSCQKLIEVDDERKLPTFHEKSMATKVAADARVELLSFHLLESTAFF</sequence>
<keyword evidence="1" id="KW-0687">Ribonucleoprotein</keyword>
<dbReference type="Proteomes" id="UP000030759">
    <property type="component" value="Unassembled WGS sequence"/>
</dbReference>
<protein>
    <submittedName>
        <fullName evidence="1">40S ribosomal protein S6-like protein</fullName>
    </submittedName>
</protein>
<dbReference type="GO" id="GO:0005840">
    <property type="term" value="C:ribosome"/>
    <property type="evidence" value="ECO:0007669"/>
    <property type="project" value="UniProtKB-KW"/>
</dbReference>
<name>A0A061I644_CRIGR</name>
<reference evidence="2" key="1">
    <citation type="journal article" date="2013" name="Nat. Biotechnol.">
        <title>Chinese hamster genome sequenced from sorted chromosomes.</title>
        <authorList>
            <person name="Brinkrolf K."/>
            <person name="Rupp O."/>
            <person name="Laux H."/>
            <person name="Kollin F."/>
            <person name="Ernst W."/>
            <person name="Linke B."/>
            <person name="Kofler R."/>
            <person name="Romand S."/>
            <person name="Hesse F."/>
            <person name="Budach W.E."/>
            <person name="Galosy S."/>
            <person name="Muller D."/>
            <person name="Noll T."/>
            <person name="Wienberg J."/>
            <person name="Jostock T."/>
            <person name="Leonard M."/>
            <person name="Grillari J."/>
            <person name="Tauch A."/>
            <person name="Goesmann A."/>
            <person name="Helk B."/>
            <person name="Mott J.E."/>
            <person name="Puhler A."/>
            <person name="Borth N."/>
        </authorList>
    </citation>
    <scope>NUCLEOTIDE SEQUENCE [LARGE SCALE GENOMIC DNA]</scope>
    <source>
        <strain evidence="2">17A/GY</strain>
    </source>
</reference>
<dbReference type="AlphaFoldDB" id="A0A061I644"/>
<proteinExistence type="predicted"/>
<dbReference type="EMBL" id="KE675481">
    <property type="protein sequence ID" value="ERE75339.1"/>
    <property type="molecule type" value="Genomic_DNA"/>
</dbReference>
<feature type="non-terminal residue" evidence="1">
    <location>
        <position position="1"/>
    </location>
</feature>
<keyword evidence="1" id="KW-0689">Ribosomal protein</keyword>
<evidence type="ECO:0000313" key="1">
    <source>
        <dbReference type="EMBL" id="ERE75339.1"/>
    </source>
</evidence>
<organism evidence="1 2">
    <name type="scientific">Cricetulus griseus</name>
    <name type="common">Chinese hamster</name>
    <name type="synonym">Cricetulus barabensis griseus</name>
    <dbReference type="NCBI Taxonomy" id="10029"/>
    <lineage>
        <taxon>Eukaryota</taxon>
        <taxon>Metazoa</taxon>
        <taxon>Chordata</taxon>
        <taxon>Craniata</taxon>
        <taxon>Vertebrata</taxon>
        <taxon>Euteleostomi</taxon>
        <taxon>Mammalia</taxon>
        <taxon>Eutheria</taxon>
        <taxon>Euarchontoglires</taxon>
        <taxon>Glires</taxon>
        <taxon>Rodentia</taxon>
        <taxon>Myomorpha</taxon>
        <taxon>Muroidea</taxon>
        <taxon>Cricetidae</taxon>
        <taxon>Cricetinae</taxon>
        <taxon>Cricetulus</taxon>
    </lineage>
</organism>
<evidence type="ECO:0000313" key="2">
    <source>
        <dbReference type="Proteomes" id="UP000030759"/>
    </source>
</evidence>
<accession>A0A061I644</accession>